<name>G0V7V5_NAUCA</name>
<dbReference type="InterPro" id="IPR032691">
    <property type="entry name" value="Mon2/Sec7/BIG1-like_HUS"/>
</dbReference>
<evidence type="ECO:0000256" key="2">
    <source>
        <dbReference type="ARBA" id="ARBA00022927"/>
    </source>
</evidence>
<dbReference type="GO" id="GO:0005085">
    <property type="term" value="F:guanyl-nucleotide exchange factor activity"/>
    <property type="evidence" value="ECO:0007669"/>
    <property type="project" value="EnsemblFungi"/>
</dbReference>
<dbReference type="GO" id="GO:0006895">
    <property type="term" value="P:Golgi to endosome transport"/>
    <property type="evidence" value="ECO:0007669"/>
    <property type="project" value="EnsemblFungi"/>
</dbReference>
<dbReference type="Pfam" id="PF16213">
    <property type="entry name" value="DCB"/>
    <property type="match status" value="1"/>
</dbReference>
<dbReference type="SUPFAM" id="SSF48371">
    <property type="entry name" value="ARM repeat"/>
    <property type="match status" value="2"/>
</dbReference>
<sequence>MAVQTTGFKTFQKQLDLELHSLSSESKRRNTSIKHASDKSIEILKTIQNIEDLASHPDFVTPLVESCLSRNAKLTSIAMQCLQGLASAPSIPESRLSGVLDGFIEATHLAIEIQLKVLQIVPLFFKTYAKYIKGPLCGKLLQCCSNLLQLPNKAPVVFGTASATLQQLIDEIFERLTYNWDTSDSETFDVLINNNESIKVNAYHYDANRLFNDLCSLLEAVPSSGSSDTNEKNVLLNLNDIQIDYGLEILESVLKNSKSLFITNPDLKFLLRIKAIPLLLRCISSSKVFSTIFRSTRCIKLLITKEYIPILELELEVILSLLIHGISTDSNLSPWQRVLSLELFKSLSEDFEIIYSIYMTYDNFQDKKHIITDLLQACFKLMKSDEFNVYLALSDVIQKTEASLISSDNSKVKTKYIDMLDKVHPPPVNLTYIIWLVLNISNNCSDGLSEYALDATQVKSANNAEKEEDSPKGKILKVYNGLFESLFEIHVLFLYSSSLDSHLFHSLVRAFQKLTHGTGFLLLSEKLDKCLHIFTVAIVDNVSKLQPNTQPKGHKRNSSTTSTISKSTVFNAISESLIGQTNTQKDNTLQPSERKLLHSRSLNSKQISIFRALLSLSISLGSGFRIESWQYLFLTWQWVSYYIYGPSADFMETSYSHDIPPMPTISKMDINSIETSITKLFESTRTYTYSSYNTVLKSLMIDCKDTLSLTHGTDTDKGYHPITPTGAVSHCVYNRGFFITQIGELASFNFSRFLIQNENKNKDLWNATMKFFVALIADRSISSTSLRLYVTRIFTDIIKKVTNDIGSMEDQDSRSAHFTILEDLVTNTLMETIDSIKQLEITKTEIYDGTINVESEILFQLLSTLKDILNEFGDLLTHSWATVFKTINAPFEWVVDEDLISKYGKEDDSSLVEGIIQKHKDMIQVSYDVFKLISDDFLQSLPLEVIKCVIDTLVNFVGQEDNLNISFSSISQFWLVGDYLRVRFNSEVQFDQGKAEESKFQEIIKDKRLTEVITSYTATPWEIYNGLWLYLLKSLISCTQDKRTEVKNGTIQTFFRIVDSHASCFPTWDLIFFEVLKPFLDGVSLQGNDEQIADFADLTLKGLVNLYPAYFNDFGSSPNVEEAWKDLLNFIQKLLSSSTVDINFVTITNYHNLLKEMWNIPEVPEPIWKMCHNIWCGYNITYSDLAGPTKEFKTKTEYDCICELIILFPDLYKLVSKYNGITEDFTERSFILFNSASRYPLLPEYVQDKTKLPTLHKEILNGLKTFGTKENKEITLLILHQLSTFSVLCFDVREKIEKKLLPKIQDSSRTRIPTFKAISYYSIEAFLELLDTMEKTGIPLDKTTRILRTLKNLADIIRRKTLIDLSATKSSPIWVLASHCFWRFTAQLFKLISRDDITQKFKQDVCEIFIVVTVSLLSKLNPEADSMTEQDDILEYKKYRDLLLSPEILTMFSEEQLEYLVSNIWSNSFIYETDEFENALLHSGQTLSDVSKTLSEFEFDEIFGSTIQPPLMSKYNCSLLCLGDLISFVLMRTEECEMLHNIAVPFLVARVALVLRRFISDEFLINRTPIPKLRKTELKTLLDGLCKIMNLLGEQNIQYKGKDILVNLRLLYPLILKTIPVSHKVEGIQNDVLQLSLGFTKLVTE</sequence>
<evidence type="ECO:0000313" key="7">
    <source>
        <dbReference type="Proteomes" id="UP000001640"/>
    </source>
</evidence>
<dbReference type="GO" id="GO:0006623">
    <property type="term" value="P:protein targeting to vacuole"/>
    <property type="evidence" value="ECO:0007669"/>
    <property type="project" value="EnsemblFungi"/>
</dbReference>
<proteinExistence type="predicted"/>
<gene>
    <name evidence="6" type="primary">NCAS0A09950</name>
    <name evidence="6" type="ordered locus">NCAS_0A09950</name>
</gene>
<dbReference type="RefSeq" id="XP_003673934.1">
    <property type="nucleotide sequence ID" value="XM_003673886.1"/>
</dbReference>
<dbReference type="GO" id="GO:0042147">
    <property type="term" value="P:retrograde transport, endosome to Golgi"/>
    <property type="evidence" value="ECO:0007669"/>
    <property type="project" value="EnsemblFungi"/>
</dbReference>
<dbReference type="InterPro" id="IPR016024">
    <property type="entry name" value="ARM-type_fold"/>
</dbReference>
<evidence type="ECO:0000256" key="1">
    <source>
        <dbReference type="ARBA" id="ARBA00022448"/>
    </source>
</evidence>
<accession>G0V7V5</accession>
<protein>
    <submittedName>
        <fullName evidence="6">Uncharacterized protein</fullName>
    </submittedName>
</protein>
<dbReference type="GO" id="GO:0031901">
    <property type="term" value="C:early endosome membrane"/>
    <property type="evidence" value="ECO:0007669"/>
    <property type="project" value="EnsemblFungi"/>
</dbReference>
<dbReference type="InterPro" id="IPR032629">
    <property type="entry name" value="DCB_dom"/>
</dbReference>
<dbReference type="STRING" id="1064592.G0V7V5"/>
<dbReference type="Pfam" id="PF12783">
    <property type="entry name" value="Sec7-like_HUS"/>
    <property type="match status" value="1"/>
</dbReference>
<dbReference type="GO" id="GO:0005829">
    <property type="term" value="C:cytosol"/>
    <property type="evidence" value="ECO:0007669"/>
    <property type="project" value="GOC"/>
</dbReference>
<evidence type="ECO:0000259" key="4">
    <source>
        <dbReference type="Pfam" id="PF16206"/>
    </source>
</evidence>
<dbReference type="GO" id="GO:0005802">
    <property type="term" value="C:trans-Golgi network"/>
    <property type="evidence" value="ECO:0007669"/>
    <property type="project" value="EnsemblFungi"/>
</dbReference>
<dbReference type="OMA" id="AWRLCLN"/>
<reference evidence="6 7" key="1">
    <citation type="journal article" date="2011" name="Proc. Natl. Acad. Sci. U.S.A.">
        <title>Evolutionary erosion of yeast sex chromosomes by mating-type switching accidents.</title>
        <authorList>
            <person name="Gordon J.L."/>
            <person name="Armisen D."/>
            <person name="Proux-Wera E."/>
            <person name="Oheigeartaigh S.S."/>
            <person name="Byrne K.P."/>
            <person name="Wolfe K.H."/>
        </authorList>
    </citation>
    <scope>NUCLEOTIDE SEQUENCE [LARGE SCALE GENOMIC DNA]</scope>
    <source>
        <strain evidence="7">ATCC 76901 / BCRC 22586 / CBS 4309 / NBRC 1992 / NRRL Y-12630</strain>
    </source>
</reference>
<evidence type="ECO:0000259" key="5">
    <source>
        <dbReference type="Pfam" id="PF16213"/>
    </source>
</evidence>
<feature type="domain" description="Mon2/Sec7/BIG1-like HUS" evidence="3">
    <location>
        <begin position="203"/>
        <end position="370"/>
    </location>
</feature>
<dbReference type="GeneID" id="96901032"/>
<dbReference type="FunCoup" id="G0V7V5">
    <property type="interactions" value="796"/>
</dbReference>
<organism evidence="6 7">
    <name type="scientific">Naumovozyma castellii</name>
    <name type="common">Yeast</name>
    <name type="synonym">Saccharomyces castellii</name>
    <dbReference type="NCBI Taxonomy" id="27288"/>
    <lineage>
        <taxon>Eukaryota</taxon>
        <taxon>Fungi</taxon>
        <taxon>Dikarya</taxon>
        <taxon>Ascomycota</taxon>
        <taxon>Saccharomycotina</taxon>
        <taxon>Saccharomycetes</taxon>
        <taxon>Saccharomycetales</taxon>
        <taxon>Saccharomycetaceae</taxon>
        <taxon>Naumovozyma</taxon>
    </lineage>
</organism>
<dbReference type="InterPro" id="IPR032817">
    <property type="entry name" value="Mon2_C"/>
</dbReference>
<dbReference type="KEGG" id="ncs:NCAS_0A09950"/>
<dbReference type="GO" id="GO:0006897">
    <property type="term" value="P:endocytosis"/>
    <property type="evidence" value="ECO:0007669"/>
    <property type="project" value="EnsemblFungi"/>
</dbReference>
<feature type="domain" description="Mon2/Sec7/BIG1-like dimerisation and cyclophilin-binding" evidence="5">
    <location>
        <begin position="8"/>
        <end position="180"/>
    </location>
</feature>
<evidence type="ECO:0000313" key="6">
    <source>
        <dbReference type="EMBL" id="CCC67553.1"/>
    </source>
</evidence>
<keyword evidence="1" id="KW-0813">Transport</keyword>
<dbReference type="eggNOG" id="KOG1848">
    <property type="taxonomic scope" value="Eukaryota"/>
</dbReference>
<feature type="domain" description="Mon2 C-terminal" evidence="4">
    <location>
        <begin position="936"/>
        <end position="1084"/>
    </location>
</feature>
<dbReference type="Pfam" id="PF16206">
    <property type="entry name" value="Mon2_C"/>
    <property type="match status" value="1"/>
</dbReference>
<keyword evidence="7" id="KW-1185">Reference proteome</keyword>
<dbReference type="HOGENOM" id="CLU_001169_1_0_1"/>
<dbReference type="EMBL" id="HE576752">
    <property type="protein sequence ID" value="CCC67553.1"/>
    <property type="molecule type" value="Genomic_DNA"/>
</dbReference>
<dbReference type="OrthoDB" id="294853at2759"/>
<dbReference type="Proteomes" id="UP000001640">
    <property type="component" value="Chromosome 1"/>
</dbReference>
<dbReference type="InParanoid" id="G0V7V5"/>
<reference key="2">
    <citation type="submission" date="2011-08" db="EMBL/GenBank/DDBJ databases">
        <title>Genome sequence of Naumovozyma castellii.</title>
        <authorList>
            <person name="Gordon J.L."/>
            <person name="Armisen D."/>
            <person name="Proux-Wera E."/>
            <person name="OhEigeartaigh S.S."/>
            <person name="Byrne K.P."/>
            <person name="Wolfe K.H."/>
        </authorList>
    </citation>
    <scope>NUCLEOTIDE SEQUENCE</scope>
    <source>
        <strain>Type strain:CBS 4309</strain>
    </source>
</reference>
<evidence type="ECO:0000259" key="3">
    <source>
        <dbReference type="Pfam" id="PF12783"/>
    </source>
</evidence>
<keyword evidence="2" id="KW-0653">Protein transport</keyword>